<proteinExistence type="predicted"/>
<keyword evidence="1" id="KW-0472">Membrane</keyword>
<organism evidence="2 3">
    <name type="scientific">Gangjinia marincola</name>
    <dbReference type="NCBI Taxonomy" id="578463"/>
    <lineage>
        <taxon>Bacteria</taxon>
        <taxon>Pseudomonadati</taxon>
        <taxon>Bacteroidota</taxon>
        <taxon>Flavobacteriia</taxon>
        <taxon>Flavobacteriales</taxon>
        <taxon>Flavobacteriaceae</taxon>
        <taxon>Gangjinia</taxon>
    </lineage>
</organism>
<evidence type="ECO:0000313" key="3">
    <source>
        <dbReference type="Proteomes" id="UP001500507"/>
    </source>
</evidence>
<protein>
    <submittedName>
        <fullName evidence="2">Uncharacterized protein</fullName>
    </submittedName>
</protein>
<dbReference type="EMBL" id="BAAAFG010000002">
    <property type="protein sequence ID" value="GAA0871317.1"/>
    <property type="molecule type" value="Genomic_DNA"/>
</dbReference>
<feature type="transmembrane region" description="Helical" evidence="1">
    <location>
        <begin position="12"/>
        <end position="31"/>
    </location>
</feature>
<sequence length="220" mass="26275">MKKMKHSKIDWKSKIIDFFIVIIGITIAFQLNTCREGDRTKAQVRHYTESFFNENQENISTISTSLATLEYRKSQMDTLQKLFRTRQYANPKIGKISATLTNNIDYRPLTITMDYITESGDLDLIEDFELRKQLVKTYESLERLDRTEELFNDFIKEYVTPYFFNKVRYTTLYPVDEIDFITDHRLENIITAYYGYLESQIKQNVYTLKELKTLDRLLEQ</sequence>
<accession>A0ABN1MEN6</accession>
<keyword evidence="3" id="KW-1185">Reference proteome</keyword>
<comment type="caution">
    <text evidence="2">The sequence shown here is derived from an EMBL/GenBank/DDBJ whole genome shotgun (WGS) entry which is preliminary data.</text>
</comment>
<keyword evidence="1" id="KW-1133">Transmembrane helix</keyword>
<dbReference type="Proteomes" id="UP001500507">
    <property type="component" value="Unassembled WGS sequence"/>
</dbReference>
<evidence type="ECO:0000256" key="1">
    <source>
        <dbReference type="SAM" id="Phobius"/>
    </source>
</evidence>
<dbReference type="RefSeq" id="WP_343763294.1">
    <property type="nucleotide sequence ID" value="NZ_BAAAFG010000002.1"/>
</dbReference>
<gene>
    <name evidence="2" type="ORF">GCM10009117_04630</name>
</gene>
<name>A0ABN1MEN6_9FLAO</name>
<keyword evidence="1" id="KW-0812">Transmembrane</keyword>
<reference evidence="2 3" key="1">
    <citation type="journal article" date="2019" name="Int. J. Syst. Evol. Microbiol.">
        <title>The Global Catalogue of Microorganisms (GCM) 10K type strain sequencing project: providing services to taxonomists for standard genome sequencing and annotation.</title>
        <authorList>
            <consortium name="The Broad Institute Genomics Platform"/>
            <consortium name="The Broad Institute Genome Sequencing Center for Infectious Disease"/>
            <person name="Wu L."/>
            <person name="Ma J."/>
        </authorList>
    </citation>
    <scope>NUCLEOTIDE SEQUENCE [LARGE SCALE GENOMIC DNA]</scope>
    <source>
        <strain evidence="2 3">JCM 16082</strain>
    </source>
</reference>
<evidence type="ECO:0000313" key="2">
    <source>
        <dbReference type="EMBL" id="GAA0871317.1"/>
    </source>
</evidence>